<evidence type="ECO:0000259" key="1">
    <source>
        <dbReference type="Pfam" id="PF00144"/>
    </source>
</evidence>
<dbReference type="InterPro" id="IPR001466">
    <property type="entry name" value="Beta-lactam-related"/>
</dbReference>
<organism evidence="3 4">
    <name type="scientific">Actinoallomurus oryzae</name>
    <dbReference type="NCBI Taxonomy" id="502180"/>
    <lineage>
        <taxon>Bacteria</taxon>
        <taxon>Bacillati</taxon>
        <taxon>Actinomycetota</taxon>
        <taxon>Actinomycetes</taxon>
        <taxon>Streptosporangiales</taxon>
        <taxon>Thermomonosporaceae</taxon>
        <taxon>Actinoallomurus</taxon>
    </lineage>
</organism>
<dbReference type="GO" id="GO:0016787">
    <property type="term" value="F:hydrolase activity"/>
    <property type="evidence" value="ECO:0007669"/>
    <property type="project" value="UniProtKB-KW"/>
</dbReference>
<comment type="caution">
    <text evidence="3">The sequence shown here is derived from an EMBL/GenBank/DDBJ whole genome shotgun (WGS) entry which is preliminary data.</text>
</comment>
<gene>
    <name evidence="3" type="ORF">GCM10023191_013450</name>
</gene>
<dbReference type="SUPFAM" id="SSF56601">
    <property type="entry name" value="beta-lactamase/transpeptidase-like"/>
    <property type="match status" value="1"/>
</dbReference>
<name>A0ABP8PIR8_9ACTN</name>
<dbReference type="PANTHER" id="PTHR46825:SF15">
    <property type="entry name" value="BETA-LACTAMASE-RELATED DOMAIN-CONTAINING PROTEIN"/>
    <property type="match status" value="1"/>
</dbReference>
<feature type="domain" description="Peptidase S12 Pab87-related C-terminal" evidence="2">
    <location>
        <begin position="385"/>
        <end position="477"/>
    </location>
</feature>
<sequence length="560" mass="59672">MFMTTELSALIEAEMERFGVPGVAVTVVADGAVVLCDGFGLRDMAGRRPVTARTLFPIASATKTFTAALCALLVDEGVLAWDRPVRGYLPGFQLVDPAATEGLTVHDMLCHRSGLPRHDLLWYSAAGETTRTELVEALRHLEPSRGFRETFQYNNLLYACAGEIAGRLCGGSYESVVRKRLLDPLGMHRTNLSIAETAADDDAARGYAAPAPGEPVAEVEYAPLGPIAPAGAINSCAEDLGPWLMTLLGRGVGDRPPLLSADVLTAMRTPAISLSDPSLFLVGDPVGYGLGLMIEDYRGHRVVFHGGNIDGFSSQVAVVPEAGCAVAVLAGREGTALRDALPHAILDRLLGLDPRPHGATLLAREEAVLRGHAQGRERLVTGSAALPPVRPLRDYAGRYRDPGYGELVITESGDGLDGRYRALAGPVVHRHLEVFNLMVDLLGVATPLPLQFFHDLEGEVTAAALSLEEAVAPIRFERVPETGHLTGELLDRLAGTYRLGPLTATVGRRGPDGLTARIGPGVPAELVPVRDLIFTMNGGRVEFTDDGRLLTSAGDFTRDP</sequence>
<evidence type="ECO:0000313" key="4">
    <source>
        <dbReference type="Proteomes" id="UP001500503"/>
    </source>
</evidence>
<feature type="domain" description="Beta-lactamase-related" evidence="1">
    <location>
        <begin position="8"/>
        <end position="347"/>
    </location>
</feature>
<dbReference type="EMBL" id="BAABHF010000010">
    <property type="protein sequence ID" value="GAA4486698.1"/>
    <property type="molecule type" value="Genomic_DNA"/>
</dbReference>
<dbReference type="Proteomes" id="UP001500503">
    <property type="component" value="Unassembled WGS sequence"/>
</dbReference>
<dbReference type="PANTHER" id="PTHR46825">
    <property type="entry name" value="D-ALANYL-D-ALANINE-CARBOXYPEPTIDASE/ENDOPEPTIDASE AMPH"/>
    <property type="match status" value="1"/>
</dbReference>
<dbReference type="Gene3D" id="2.40.128.600">
    <property type="match status" value="1"/>
</dbReference>
<protein>
    <submittedName>
        <fullName evidence="3">Serine hydrolase</fullName>
    </submittedName>
</protein>
<dbReference type="Gene3D" id="3.40.710.10">
    <property type="entry name" value="DD-peptidase/beta-lactamase superfamily"/>
    <property type="match status" value="1"/>
</dbReference>
<evidence type="ECO:0000259" key="2">
    <source>
        <dbReference type="Pfam" id="PF11954"/>
    </source>
</evidence>
<proteinExistence type="predicted"/>
<accession>A0ABP8PIR8</accession>
<reference evidence="4" key="1">
    <citation type="journal article" date="2019" name="Int. J. Syst. Evol. Microbiol.">
        <title>The Global Catalogue of Microorganisms (GCM) 10K type strain sequencing project: providing services to taxonomists for standard genome sequencing and annotation.</title>
        <authorList>
            <consortium name="The Broad Institute Genomics Platform"/>
            <consortium name="The Broad Institute Genome Sequencing Center for Infectious Disease"/>
            <person name="Wu L."/>
            <person name="Ma J."/>
        </authorList>
    </citation>
    <scope>NUCLEOTIDE SEQUENCE [LARGE SCALE GENOMIC DNA]</scope>
    <source>
        <strain evidence="4">JCM 17933</strain>
    </source>
</reference>
<dbReference type="Pfam" id="PF00144">
    <property type="entry name" value="Beta-lactamase"/>
    <property type="match status" value="1"/>
</dbReference>
<keyword evidence="4" id="KW-1185">Reference proteome</keyword>
<dbReference type="InterPro" id="IPR021860">
    <property type="entry name" value="Peptidase_S12_Pab87-rel_C"/>
</dbReference>
<dbReference type="InterPro" id="IPR050491">
    <property type="entry name" value="AmpC-like"/>
</dbReference>
<evidence type="ECO:0000313" key="3">
    <source>
        <dbReference type="EMBL" id="GAA4486698.1"/>
    </source>
</evidence>
<dbReference type="InterPro" id="IPR012338">
    <property type="entry name" value="Beta-lactam/transpept-like"/>
</dbReference>
<dbReference type="Pfam" id="PF11954">
    <property type="entry name" value="DUF3471"/>
    <property type="match status" value="1"/>
</dbReference>
<keyword evidence="3" id="KW-0378">Hydrolase</keyword>